<reference evidence="1 2" key="1">
    <citation type="submission" date="2021-04" db="EMBL/GenBank/DDBJ databases">
        <authorList>
            <person name="Bliznina A."/>
        </authorList>
    </citation>
    <scope>NUCLEOTIDE SEQUENCE [LARGE SCALE GENOMIC DNA]</scope>
</reference>
<organism evidence="1 2">
    <name type="scientific">Oikopleura dioica</name>
    <name type="common">Tunicate</name>
    <dbReference type="NCBI Taxonomy" id="34765"/>
    <lineage>
        <taxon>Eukaryota</taxon>
        <taxon>Metazoa</taxon>
        <taxon>Chordata</taxon>
        <taxon>Tunicata</taxon>
        <taxon>Appendicularia</taxon>
        <taxon>Copelata</taxon>
        <taxon>Oikopleuridae</taxon>
        <taxon>Oikopleura</taxon>
    </lineage>
</organism>
<evidence type="ECO:0000313" key="1">
    <source>
        <dbReference type="EMBL" id="CAG5101893.1"/>
    </source>
</evidence>
<sequence length="298" mass="34380">MFRSYCAAVDAAAEEFDANSDMLVHAKRSCLNRSLKYLTMTTKEAVELLDQTGHYEHESQTIDGSWSTYGFDDSPFQYLWCFRFVQKLTEPDFNCEEANTLIVPHAVLSEDFTFLQRLLRAIQIFADPRRVVRLLDLEFAGRPYVAMQLRATEEVWPGYDLDLLLFLAMYLYLSDEPHPFWDPTRPALLSASLLPGPEVVADPWRGRLEAAPMDCFYVHHDRRRNRMVNLLPEGLGELWLGEIYRQLYPDGLPQVGALAVIPIEEELAEGENARRPVYTGAEDLRYPYRPDFPDSPDF</sequence>
<proteinExistence type="predicted"/>
<accession>A0ABN7SIM3</accession>
<name>A0ABN7SIM3_OIKDI</name>
<protein>
    <submittedName>
        <fullName evidence="1">Oidioi.mRNA.OKI2018_I69.chr1.g51.t1.cds</fullName>
    </submittedName>
</protein>
<dbReference type="EMBL" id="OU015566">
    <property type="protein sequence ID" value="CAG5101893.1"/>
    <property type="molecule type" value="Genomic_DNA"/>
</dbReference>
<gene>
    <name evidence="1" type="ORF">OKIOD_LOCUS8816</name>
</gene>
<keyword evidence="2" id="KW-1185">Reference proteome</keyword>
<evidence type="ECO:0000313" key="2">
    <source>
        <dbReference type="Proteomes" id="UP001158576"/>
    </source>
</evidence>
<dbReference type="Proteomes" id="UP001158576">
    <property type="component" value="Chromosome 1"/>
</dbReference>